<protein>
    <submittedName>
        <fullName evidence="4">DUF1750-domain-containing protein</fullName>
    </submittedName>
</protein>
<dbReference type="InterPro" id="IPR013859">
    <property type="entry name" value="Ssr4_N"/>
</dbReference>
<feature type="domain" description="SWI/SNF and RSC complexes subunit Ssr4 N-terminal" evidence="2">
    <location>
        <begin position="6"/>
        <end position="210"/>
    </location>
</feature>
<name>A0A8E2EMK4_9PEZI</name>
<feature type="domain" description="SWI/SNF and RSC complexes subunit Ssr4 C-terminal" evidence="3">
    <location>
        <begin position="281"/>
        <end position="709"/>
    </location>
</feature>
<dbReference type="OrthoDB" id="5321006at2759"/>
<accession>A0A8E2EMK4</accession>
<feature type="compositionally biased region" description="Polar residues" evidence="1">
    <location>
        <begin position="543"/>
        <end position="555"/>
    </location>
</feature>
<dbReference type="GO" id="GO:0006338">
    <property type="term" value="P:chromatin remodeling"/>
    <property type="evidence" value="ECO:0007669"/>
    <property type="project" value="InterPro"/>
</dbReference>
<dbReference type="AlphaFoldDB" id="A0A8E2EMK4"/>
<gene>
    <name evidence="4" type="ORF">AOQ84DRAFT_220748</name>
</gene>
<reference evidence="4 5" key="1">
    <citation type="journal article" date="2016" name="Nat. Commun.">
        <title>Ectomycorrhizal ecology is imprinted in the genome of the dominant symbiotic fungus Cenococcum geophilum.</title>
        <authorList>
            <consortium name="DOE Joint Genome Institute"/>
            <person name="Peter M."/>
            <person name="Kohler A."/>
            <person name="Ohm R.A."/>
            <person name="Kuo A."/>
            <person name="Krutzmann J."/>
            <person name="Morin E."/>
            <person name="Arend M."/>
            <person name="Barry K.W."/>
            <person name="Binder M."/>
            <person name="Choi C."/>
            <person name="Clum A."/>
            <person name="Copeland A."/>
            <person name="Grisel N."/>
            <person name="Haridas S."/>
            <person name="Kipfer T."/>
            <person name="LaButti K."/>
            <person name="Lindquist E."/>
            <person name="Lipzen A."/>
            <person name="Maire R."/>
            <person name="Meier B."/>
            <person name="Mihaltcheva S."/>
            <person name="Molinier V."/>
            <person name="Murat C."/>
            <person name="Poggeler S."/>
            <person name="Quandt C.A."/>
            <person name="Sperisen C."/>
            <person name="Tritt A."/>
            <person name="Tisserant E."/>
            <person name="Crous P.W."/>
            <person name="Henrissat B."/>
            <person name="Nehls U."/>
            <person name="Egli S."/>
            <person name="Spatafora J.W."/>
            <person name="Grigoriev I.V."/>
            <person name="Martin F.M."/>
        </authorList>
    </citation>
    <scope>NUCLEOTIDE SEQUENCE [LARGE SCALE GENOMIC DNA]</scope>
    <source>
        <strain evidence="4 5">CBS 207.34</strain>
    </source>
</reference>
<dbReference type="EMBL" id="KV751160">
    <property type="protein sequence ID" value="OCL01253.1"/>
    <property type="molecule type" value="Genomic_DNA"/>
</dbReference>
<dbReference type="Proteomes" id="UP000250140">
    <property type="component" value="Unassembled WGS sequence"/>
</dbReference>
<feature type="region of interest" description="Disordered" evidence="1">
    <location>
        <begin position="417"/>
        <end position="457"/>
    </location>
</feature>
<evidence type="ECO:0000259" key="2">
    <source>
        <dbReference type="Pfam" id="PF08549"/>
    </source>
</evidence>
<evidence type="ECO:0000256" key="1">
    <source>
        <dbReference type="SAM" id="MobiDB-lite"/>
    </source>
</evidence>
<feature type="region of interest" description="Disordered" evidence="1">
    <location>
        <begin position="618"/>
        <end position="673"/>
    </location>
</feature>
<feature type="region of interest" description="Disordered" evidence="1">
    <location>
        <begin position="543"/>
        <end position="580"/>
    </location>
</feature>
<evidence type="ECO:0000313" key="4">
    <source>
        <dbReference type="EMBL" id="OCL01253.1"/>
    </source>
</evidence>
<evidence type="ECO:0000313" key="5">
    <source>
        <dbReference type="Proteomes" id="UP000250140"/>
    </source>
</evidence>
<feature type="region of interest" description="Disordered" evidence="1">
    <location>
        <begin position="686"/>
        <end position="718"/>
    </location>
</feature>
<dbReference type="Pfam" id="PF20497">
    <property type="entry name" value="SWI-SNF_Ssr4_C"/>
    <property type="match status" value="1"/>
</dbReference>
<dbReference type="InterPro" id="IPR046464">
    <property type="entry name" value="SWI-SNF_Ssr4_C"/>
</dbReference>
<evidence type="ECO:0000259" key="3">
    <source>
        <dbReference type="Pfam" id="PF20497"/>
    </source>
</evidence>
<feature type="compositionally biased region" description="Basic and acidic residues" evidence="1">
    <location>
        <begin position="703"/>
        <end position="712"/>
    </location>
</feature>
<feature type="compositionally biased region" description="Polar residues" evidence="1">
    <location>
        <begin position="648"/>
        <end position="657"/>
    </location>
</feature>
<dbReference type="Pfam" id="PF08549">
    <property type="entry name" value="SWI-SNF_Ssr4_N"/>
    <property type="match status" value="1"/>
</dbReference>
<sequence>MNVQESPATLVPQFVLPHVHLVSSYRFPHLATLQPPTALDYLLNAPKIVNDAASVAWMYFQVPPQDGTVLLTWQPPVMQSRFASDGYIWADPEATYTIEIRGYTLEILVHRSGYRFGFEQIAAHSRHRYRIISKAPGANMQHDPSLWIVHYAQAEPNNRYPANQIQVPPEVQRIMQERGYLEKQGQLLRKEFMLRDRGNWPEIKFSGGGPIPAVQGPQRPVFNPMQQMGGLVRPPQYYQQNQVPGVGPSPAKRQRQIPPAQMPGSTHVGVPPAAVGADTSIEDEENTALGDLLDHLTPREISSMRYTQHHEWMEEIFSSPYAAGQILPVDLGLGLMGELAPLTDGLLDTPSAESIPGNKSSTPKSYYKLEPEQLKDFEKRVANYIGKEEAELEKMRLKHAKKLADLKRSKTYIQAERRLREATRGSSDSIDASHLLDGTMDESRARSSTPSSDEKVDGIVHEVEELLGVAIGSKKNVVCVDKGGYIEEQVQQTQQVNGNGTGPSSAHTDNGALNGFLDESAMNTAASLLDQYGLTSTPAANLSVPQVSQPESQIHSAAGTPGTGAMDPAQNSSYQEQGNLEASSGAHDLMDLDVEMAGMSNTEDKGGESDWVMVNETNDGQEHMGGEQLSKDASAEPLAEPTDPDAAPTSNVDSGTTPGMFDTTEFGSFDNLDTAGDALADYTAEGDGLDLDLDNSAFGDAFHGTETHHGETDDGDNA</sequence>
<keyword evidence="5" id="KW-1185">Reference proteome</keyword>
<organism evidence="4 5">
    <name type="scientific">Glonium stellatum</name>
    <dbReference type="NCBI Taxonomy" id="574774"/>
    <lineage>
        <taxon>Eukaryota</taxon>
        <taxon>Fungi</taxon>
        <taxon>Dikarya</taxon>
        <taxon>Ascomycota</taxon>
        <taxon>Pezizomycotina</taxon>
        <taxon>Dothideomycetes</taxon>
        <taxon>Pleosporomycetidae</taxon>
        <taxon>Gloniales</taxon>
        <taxon>Gloniaceae</taxon>
        <taxon>Glonium</taxon>
    </lineage>
</organism>
<feature type="compositionally biased region" description="Basic and acidic residues" evidence="1">
    <location>
        <begin position="620"/>
        <end position="634"/>
    </location>
</feature>
<proteinExistence type="predicted"/>
<feature type="compositionally biased region" description="Polar residues" evidence="1">
    <location>
        <begin position="569"/>
        <end position="580"/>
    </location>
</feature>